<dbReference type="GO" id="GO:0003995">
    <property type="term" value="F:acyl-CoA dehydrogenase activity"/>
    <property type="evidence" value="ECO:0007669"/>
    <property type="project" value="InterPro"/>
</dbReference>
<sequence length="381" mass="42599">MERTIFSEEHRIFAETFQKFLQKELVPHIEEWERAEAIPREFWKKMGENGYLCPWADQAYGGAEADFLYSVLIGEGIGRVWSSGFSAPLHSDIVAPYIGTFGNEEQKQRWLPGCVSGDKITAVAMTEPGAGSDLKAIRATAIRDGDVYVLNGQKTFISNGYFADLVIVACKTNPKASPPYAGISLIVVERDTPGFSRGRKLEKIGLRAQDTAELIFEDCRVPVANRLGEEGKGFYYMMDKLQQERLVCSIGCQANAEAVLAMTIEYCQNRQAFDQPISKFQNTQFKLAEVATEIALGRTFLDRLVLDHMAGKKVVQEVSMAKWWISEMLKRAADQCLQLFGGYGYMMEYPIARAYVDARAPSIFAGTSEIMKLIIAKELGL</sequence>
<dbReference type="Pfam" id="PF02771">
    <property type="entry name" value="Acyl-CoA_dh_N"/>
    <property type="match status" value="1"/>
</dbReference>
<dbReference type="InterPro" id="IPR037069">
    <property type="entry name" value="AcylCoA_DH/ox_N_sf"/>
</dbReference>
<proteinExistence type="inferred from homology"/>
<dbReference type="PROSITE" id="PS00072">
    <property type="entry name" value="ACYL_COA_DH_1"/>
    <property type="match status" value="1"/>
</dbReference>
<evidence type="ECO:0000256" key="3">
    <source>
        <dbReference type="ARBA" id="ARBA00022630"/>
    </source>
</evidence>
<dbReference type="InterPro" id="IPR006089">
    <property type="entry name" value="Acyl-CoA_DH_CS"/>
</dbReference>
<organism evidence="10 11">
    <name type="scientific">Tectimicrobiota bacterium</name>
    <dbReference type="NCBI Taxonomy" id="2528274"/>
    <lineage>
        <taxon>Bacteria</taxon>
        <taxon>Pseudomonadati</taxon>
        <taxon>Nitrospinota/Tectimicrobiota group</taxon>
        <taxon>Candidatus Tectimicrobiota</taxon>
    </lineage>
</organism>
<keyword evidence="4 6" id="KW-0274">FAD</keyword>
<gene>
    <name evidence="10" type="ORF">HYY20_01190</name>
</gene>
<keyword evidence="5 6" id="KW-0560">Oxidoreductase</keyword>
<dbReference type="Proteomes" id="UP000769766">
    <property type="component" value="Unassembled WGS sequence"/>
</dbReference>
<evidence type="ECO:0000313" key="10">
    <source>
        <dbReference type="EMBL" id="MBI2875477.1"/>
    </source>
</evidence>
<evidence type="ECO:0000256" key="2">
    <source>
        <dbReference type="ARBA" id="ARBA00009347"/>
    </source>
</evidence>
<dbReference type="InterPro" id="IPR013786">
    <property type="entry name" value="AcylCoA_DH/ox_N"/>
</dbReference>
<evidence type="ECO:0000256" key="1">
    <source>
        <dbReference type="ARBA" id="ARBA00001974"/>
    </source>
</evidence>
<accession>A0A932CLR0</accession>
<name>A0A932CLR0_UNCTE</name>
<dbReference type="Pfam" id="PF02770">
    <property type="entry name" value="Acyl-CoA_dh_M"/>
    <property type="match status" value="1"/>
</dbReference>
<dbReference type="Gene3D" id="1.10.540.10">
    <property type="entry name" value="Acyl-CoA dehydrogenase/oxidase, N-terminal domain"/>
    <property type="match status" value="1"/>
</dbReference>
<evidence type="ECO:0000259" key="9">
    <source>
        <dbReference type="Pfam" id="PF02771"/>
    </source>
</evidence>
<dbReference type="FunFam" id="2.40.110.10:FF:000002">
    <property type="entry name" value="Acyl-CoA dehydrogenase fadE12"/>
    <property type="match status" value="1"/>
</dbReference>
<dbReference type="GO" id="GO:0050660">
    <property type="term" value="F:flavin adenine dinucleotide binding"/>
    <property type="evidence" value="ECO:0007669"/>
    <property type="project" value="InterPro"/>
</dbReference>
<comment type="caution">
    <text evidence="10">The sequence shown here is derived from an EMBL/GenBank/DDBJ whole genome shotgun (WGS) entry which is preliminary data.</text>
</comment>
<dbReference type="InterPro" id="IPR009075">
    <property type="entry name" value="AcylCo_DH/oxidase_C"/>
</dbReference>
<dbReference type="PROSITE" id="PS00073">
    <property type="entry name" value="ACYL_COA_DH_2"/>
    <property type="match status" value="1"/>
</dbReference>
<dbReference type="EMBL" id="JACPRF010000034">
    <property type="protein sequence ID" value="MBI2875477.1"/>
    <property type="molecule type" value="Genomic_DNA"/>
</dbReference>
<evidence type="ECO:0000256" key="4">
    <source>
        <dbReference type="ARBA" id="ARBA00022827"/>
    </source>
</evidence>
<dbReference type="SUPFAM" id="SSF56645">
    <property type="entry name" value="Acyl-CoA dehydrogenase NM domain-like"/>
    <property type="match status" value="1"/>
</dbReference>
<feature type="domain" description="Acyl-CoA oxidase/dehydrogenase middle" evidence="8">
    <location>
        <begin position="122"/>
        <end position="219"/>
    </location>
</feature>
<reference evidence="10" key="1">
    <citation type="submission" date="2020-07" db="EMBL/GenBank/DDBJ databases">
        <title>Huge and variable diversity of episymbiotic CPR bacteria and DPANN archaea in groundwater ecosystems.</title>
        <authorList>
            <person name="He C.Y."/>
            <person name="Keren R."/>
            <person name="Whittaker M."/>
            <person name="Farag I.F."/>
            <person name="Doudna J."/>
            <person name="Cate J.H.D."/>
            <person name="Banfield J.F."/>
        </authorList>
    </citation>
    <scope>NUCLEOTIDE SEQUENCE</scope>
    <source>
        <strain evidence="10">NC_groundwater_672_Ag_B-0.1um_62_36</strain>
    </source>
</reference>
<evidence type="ECO:0000256" key="5">
    <source>
        <dbReference type="ARBA" id="ARBA00023002"/>
    </source>
</evidence>
<dbReference type="FunFam" id="1.10.540.10:FF:000009">
    <property type="entry name" value="Probable acyl-CoA dehydrogenase"/>
    <property type="match status" value="1"/>
</dbReference>
<comment type="cofactor">
    <cofactor evidence="1 6">
        <name>FAD</name>
        <dbReference type="ChEBI" id="CHEBI:57692"/>
    </cofactor>
</comment>
<dbReference type="InterPro" id="IPR006091">
    <property type="entry name" value="Acyl-CoA_Oxase/DH_mid-dom"/>
</dbReference>
<dbReference type="FunFam" id="1.20.140.10:FF:000001">
    <property type="entry name" value="Acyl-CoA dehydrogenase"/>
    <property type="match status" value="1"/>
</dbReference>
<dbReference type="AlphaFoldDB" id="A0A932CLR0"/>
<dbReference type="SUPFAM" id="SSF47203">
    <property type="entry name" value="Acyl-CoA dehydrogenase C-terminal domain-like"/>
    <property type="match status" value="1"/>
</dbReference>
<evidence type="ECO:0000256" key="6">
    <source>
        <dbReference type="RuleBase" id="RU362125"/>
    </source>
</evidence>
<evidence type="ECO:0000259" key="7">
    <source>
        <dbReference type="Pfam" id="PF00441"/>
    </source>
</evidence>
<keyword evidence="3 6" id="KW-0285">Flavoprotein</keyword>
<dbReference type="InterPro" id="IPR046373">
    <property type="entry name" value="Acyl-CoA_Oxase/DH_mid-dom_sf"/>
</dbReference>
<dbReference type="PANTHER" id="PTHR43884">
    <property type="entry name" value="ACYL-COA DEHYDROGENASE"/>
    <property type="match status" value="1"/>
</dbReference>
<dbReference type="Gene3D" id="2.40.110.10">
    <property type="entry name" value="Butyryl-CoA Dehydrogenase, subunit A, domain 2"/>
    <property type="match status" value="1"/>
</dbReference>
<dbReference type="InterPro" id="IPR009100">
    <property type="entry name" value="AcylCoA_DH/oxidase_NM_dom_sf"/>
</dbReference>
<protein>
    <submittedName>
        <fullName evidence="10">Acyl-CoA dehydrogenase family protein</fullName>
    </submittedName>
</protein>
<dbReference type="Gene3D" id="1.20.140.10">
    <property type="entry name" value="Butyryl-CoA Dehydrogenase, subunit A, domain 3"/>
    <property type="match status" value="1"/>
</dbReference>
<dbReference type="InterPro" id="IPR036250">
    <property type="entry name" value="AcylCo_DH-like_C"/>
</dbReference>
<dbReference type="PANTHER" id="PTHR43884:SF12">
    <property type="entry name" value="ISOVALERYL-COA DEHYDROGENASE, MITOCHONDRIAL-RELATED"/>
    <property type="match status" value="1"/>
</dbReference>
<comment type="similarity">
    <text evidence="2 6">Belongs to the acyl-CoA dehydrogenase family.</text>
</comment>
<feature type="domain" description="Acyl-CoA dehydrogenase/oxidase C-terminal" evidence="7">
    <location>
        <begin position="231"/>
        <end position="379"/>
    </location>
</feature>
<evidence type="ECO:0000259" key="8">
    <source>
        <dbReference type="Pfam" id="PF02770"/>
    </source>
</evidence>
<dbReference type="Pfam" id="PF00441">
    <property type="entry name" value="Acyl-CoA_dh_1"/>
    <property type="match status" value="1"/>
</dbReference>
<feature type="domain" description="Acyl-CoA dehydrogenase/oxidase N-terminal" evidence="9">
    <location>
        <begin position="7"/>
        <end position="118"/>
    </location>
</feature>
<evidence type="ECO:0000313" key="11">
    <source>
        <dbReference type="Proteomes" id="UP000769766"/>
    </source>
</evidence>